<organism evidence="2 3">
    <name type="scientific">Xenoophorus captivus</name>
    <dbReference type="NCBI Taxonomy" id="1517983"/>
    <lineage>
        <taxon>Eukaryota</taxon>
        <taxon>Metazoa</taxon>
        <taxon>Chordata</taxon>
        <taxon>Craniata</taxon>
        <taxon>Vertebrata</taxon>
        <taxon>Euteleostomi</taxon>
        <taxon>Actinopterygii</taxon>
        <taxon>Neopterygii</taxon>
        <taxon>Teleostei</taxon>
        <taxon>Neoteleostei</taxon>
        <taxon>Acanthomorphata</taxon>
        <taxon>Ovalentaria</taxon>
        <taxon>Atherinomorphae</taxon>
        <taxon>Cyprinodontiformes</taxon>
        <taxon>Goodeidae</taxon>
        <taxon>Xenoophorus</taxon>
    </lineage>
</organism>
<evidence type="ECO:0000313" key="2">
    <source>
        <dbReference type="EMBL" id="MEQ2201686.1"/>
    </source>
</evidence>
<evidence type="ECO:0008006" key="4">
    <source>
        <dbReference type="Google" id="ProtNLM"/>
    </source>
</evidence>
<reference evidence="2 3" key="1">
    <citation type="submission" date="2021-06" db="EMBL/GenBank/DDBJ databases">
        <authorList>
            <person name="Palmer J.M."/>
        </authorList>
    </citation>
    <scope>NUCLEOTIDE SEQUENCE [LARGE SCALE GENOMIC DNA]</scope>
    <source>
        <strain evidence="2 3">XC_2019</strain>
        <tissue evidence="2">Muscle</tissue>
    </source>
</reference>
<dbReference type="Proteomes" id="UP001434883">
    <property type="component" value="Unassembled WGS sequence"/>
</dbReference>
<evidence type="ECO:0000313" key="3">
    <source>
        <dbReference type="Proteomes" id="UP001434883"/>
    </source>
</evidence>
<keyword evidence="3" id="KW-1185">Reference proteome</keyword>
<feature type="chain" id="PRO_5046986053" description="Secreted protein" evidence="1">
    <location>
        <begin position="26"/>
        <end position="111"/>
    </location>
</feature>
<feature type="signal peptide" evidence="1">
    <location>
        <begin position="1"/>
        <end position="25"/>
    </location>
</feature>
<protein>
    <recommendedName>
        <fullName evidence="4">Secreted protein</fullName>
    </recommendedName>
</protein>
<keyword evidence="1" id="KW-0732">Signal</keyword>
<accession>A0ABV0R0X3</accession>
<name>A0ABV0R0X3_9TELE</name>
<gene>
    <name evidence="2" type="ORF">XENOCAPTIV_016446</name>
</gene>
<evidence type="ECO:0000256" key="1">
    <source>
        <dbReference type="SAM" id="SignalP"/>
    </source>
</evidence>
<sequence length="111" mass="12086">MQKLSYPRWLCAGWVQSVCLCSVLSTYSGCDRQVLRRSCCSSASNQPGLKRSGDPEGCVSSLSHKCGKQPNLCCCSPVFYFFSDHLVLSPVPLGNVSTRVSVGLMSPAMFR</sequence>
<dbReference type="EMBL" id="JAHRIN010028621">
    <property type="protein sequence ID" value="MEQ2201686.1"/>
    <property type="molecule type" value="Genomic_DNA"/>
</dbReference>
<proteinExistence type="predicted"/>
<comment type="caution">
    <text evidence="2">The sequence shown here is derived from an EMBL/GenBank/DDBJ whole genome shotgun (WGS) entry which is preliminary data.</text>
</comment>